<gene>
    <name evidence="2" type="ORF">IMSHALPRED_010181</name>
</gene>
<evidence type="ECO:0000313" key="2">
    <source>
        <dbReference type="EMBL" id="CAF9935322.1"/>
    </source>
</evidence>
<dbReference type="PANTHER" id="PTHR12905:SF0">
    <property type="entry name" value="CALCINEURIN-LIKE PHOSPHOESTERASE DOMAIN-CONTAINING PROTEIN"/>
    <property type="match status" value="1"/>
</dbReference>
<comment type="caution">
    <text evidence="2">The sequence shown here is derived from an EMBL/GenBank/DDBJ whole genome shotgun (WGS) entry which is preliminary data.</text>
</comment>
<dbReference type="OrthoDB" id="630188at2759"/>
<dbReference type="CDD" id="cd07379">
    <property type="entry name" value="MPP_239FB"/>
    <property type="match status" value="1"/>
</dbReference>
<protein>
    <recommendedName>
        <fullName evidence="1">Calcineurin-like phosphoesterase domain-containing protein</fullName>
    </recommendedName>
</protein>
<dbReference type="Pfam" id="PF00149">
    <property type="entry name" value="Metallophos"/>
    <property type="match status" value="1"/>
</dbReference>
<feature type="domain" description="Calcineurin-like phosphoesterase" evidence="1">
    <location>
        <begin position="12"/>
        <end position="232"/>
    </location>
</feature>
<sequence>MPAPISNTVSTRFLVLSDTHNFEFEADTTSHLPFHLPVSKVDVLLHCGDLTHCGGSSSYQKALKMLGAIDAELKLVIAGNHDLDLDKHYWANQLDEDDRSEDHLLAVNVVTGQPAVEAGVTYLEEGTYTFTLKNGAMLRVYASPYSPAFCDWAFADERSEDRYNEDHQVAERVKSIAKHLISSFPNVDVVMTHGPPKGILDECLEGGVGCKNLLQALGRAEPRMHCLGHIHESNGAEVMDWGSRVSMRSTRGNEELGKQEGVRNAYPESVKPSLIDGEQSLVINAAIINGKNEPTNAPWLVDLDLPSAPKH</sequence>
<dbReference type="Gene3D" id="3.60.21.10">
    <property type="match status" value="1"/>
</dbReference>
<evidence type="ECO:0000313" key="3">
    <source>
        <dbReference type="Proteomes" id="UP000664534"/>
    </source>
</evidence>
<dbReference type="Proteomes" id="UP000664534">
    <property type="component" value="Unassembled WGS sequence"/>
</dbReference>
<name>A0A8H3G284_9LECA</name>
<keyword evidence="3" id="KW-1185">Reference proteome</keyword>
<proteinExistence type="predicted"/>
<dbReference type="InterPro" id="IPR004843">
    <property type="entry name" value="Calcineurin-like_PHP"/>
</dbReference>
<dbReference type="AlphaFoldDB" id="A0A8H3G284"/>
<organism evidence="2 3">
    <name type="scientific">Imshaugia aleurites</name>
    <dbReference type="NCBI Taxonomy" id="172621"/>
    <lineage>
        <taxon>Eukaryota</taxon>
        <taxon>Fungi</taxon>
        <taxon>Dikarya</taxon>
        <taxon>Ascomycota</taxon>
        <taxon>Pezizomycotina</taxon>
        <taxon>Lecanoromycetes</taxon>
        <taxon>OSLEUM clade</taxon>
        <taxon>Lecanoromycetidae</taxon>
        <taxon>Lecanorales</taxon>
        <taxon>Lecanorineae</taxon>
        <taxon>Parmeliaceae</taxon>
        <taxon>Imshaugia</taxon>
    </lineage>
</organism>
<dbReference type="GO" id="GO:0016787">
    <property type="term" value="F:hydrolase activity"/>
    <property type="evidence" value="ECO:0007669"/>
    <property type="project" value="InterPro"/>
</dbReference>
<dbReference type="EMBL" id="CAJPDT010000083">
    <property type="protein sequence ID" value="CAF9935322.1"/>
    <property type="molecule type" value="Genomic_DNA"/>
</dbReference>
<evidence type="ECO:0000259" key="1">
    <source>
        <dbReference type="Pfam" id="PF00149"/>
    </source>
</evidence>
<dbReference type="InterPro" id="IPR051693">
    <property type="entry name" value="UPF0046_metallophosphoest"/>
</dbReference>
<accession>A0A8H3G284</accession>
<dbReference type="SUPFAM" id="SSF56300">
    <property type="entry name" value="Metallo-dependent phosphatases"/>
    <property type="match status" value="1"/>
</dbReference>
<dbReference type="PANTHER" id="PTHR12905">
    <property type="entry name" value="METALLOPHOSPHOESTERASE"/>
    <property type="match status" value="1"/>
</dbReference>
<dbReference type="InterPro" id="IPR029052">
    <property type="entry name" value="Metallo-depent_PP-like"/>
</dbReference>
<reference evidence="2" key="1">
    <citation type="submission" date="2021-03" db="EMBL/GenBank/DDBJ databases">
        <authorList>
            <person name="Tagirdzhanova G."/>
        </authorList>
    </citation>
    <scope>NUCLEOTIDE SEQUENCE</scope>
</reference>